<name>A0A0J6Y1K7_9MYCO</name>
<organism evidence="1 2">
    <name type="scientific">Mycolicibacterium chlorophenolicum</name>
    <dbReference type="NCBI Taxonomy" id="37916"/>
    <lineage>
        <taxon>Bacteria</taxon>
        <taxon>Bacillati</taxon>
        <taxon>Actinomycetota</taxon>
        <taxon>Actinomycetes</taxon>
        <taxon>Mycobacteriales</taxon>
        <taxon>Mycobacteriaceae</taxon>
        <taxon>Mycolicibacterium</taxon>
    </lineage>
</organism>
<evidence type="ECO:0000313" key="2">
    <source>
        <dbReference type="Proteomes" id="UP000036513"/>
    </source>
</evidence>
<gene>
    <name evidence="1" type="ORF">MCHLDSM_06365</name>
</gene>
<dbReference type="AlphaFoldDB" id="A0A0J6Y1K7"/>
<evidence type="ECO:0000313" key="1">
    <source>
        <dbReference type="EMBL" id="KMO67116.1"/>
    </source>
</evidence>
<dbReference type="RefSeq" id="WP_048473440.1">
    <property type="nucleotide sequence ID" value="NZ_JYNL01000069.1"/>
</dbReference>
<comment type="caution">
    <text evidence="1">The sequence shown here is derived from an EMBL/GenBank/DDBJ whole genome shotgun (WGS) entry which is preliminary data.</text>
</comment>
<dbReference type="Proteomes" id="UP000036513">
    <property type="component" value="Unassembled WGS sequence"/>
</dbReference>
<keyword evidence="2" id="KW-1185">Reference proteome</keyword>
<dbReference type="NCBIfam" id="NF046112">
    <property type="entry name" value="MSMEG_6209_Nter"/>
    <property type="match status" value="1"/>
</dbReference>
<accession>A0A0J6Y1K7</accession>
<protein>
    <submittedName>
        <fullName evidence="1">Uncharacterized protein</fullName>
    </submittedName>
</protein>
<sequence>MVDSSEWTAIQHVVERLTQRYPALEPDTVMTVVHRSHARFDGRPVRDFVPLFVERRSREELAKIGALAKISA</sequence>
<dbReference type="PATRIC" id="fig|37916.4.peg.6383"/>
<reference evidence="1 2" key="1">
    <citation type="journal article" date="2015" name="Genome Biol. Evol.">
        <title>Characterization of Three Mycobacterium spp. with Potential Use in Bioremediation by Genome Sequencing and Comparative Genomics.</title>
        <authorList>
            <person name="Das S."/>
            <person name="Pettersson B.M."/>
            <person name="Behra P.R."/>
            <person name="Ramesh M."/>
            <person name="Dasgupta S."/>
            <person name="Bhattacharya A."/>
            <person name="Kirsebom L.A."/>
        </authorList>
    </citation>
    <scope>NUCLEOTIDE SEQUENCE [LARGE SCALE GENOMIC DNA]</scope>
    <source>
        <strain evidence="1 2">DSM 43826</strain>
    </source>
</reference>
<dbReference type="STRING" id="37916.MCHLDSM_06365"/>
<dbReference type="EMBL" id="JYNL01000069">
    <property type="protein sequence ID" value="KMO67116.1"/>
    <property type="molecule type" value="Genomic_DNA"/>
</dbReference>
<proteinExistence type="predicted"/>
<dbReference type="Gene3D" id="1.10.8.1060">
    <property type="entry name" value="Corynebacterium glutamicum thioredoxin-dependent arsenate reductase, N-terminal domain"/>
    <property type="match status" value="1"/>
</dbReference>